<dbReference type="PANTHER" id="PTHR13194:SF18">
    <property type="entry name" value="COMPLEX I INTERMEDIATE-ASSOCIATED PROTEIN 30, MITOCHONDRIAL"/>
    <property type="match status" value="1"/>
</dbReference>
<dbReference type="GO" id="GO:0051082">
    <property type="term" value="F:unfolded protein binding"/>
    <property type="evidence" value="ECO:0007669"/>
    <property type="project" value="TreeGrafter"/>
</dbReference>
<evidence type="ECO:0000256" key="6">
    <source>
        <dbReference type="SAM" id="SignalP"/>
    </source>
</evidence>
<dbReference type="Proteomes" id="UP000095287">
    <property type="component" value="Unplaced"/>
</dbReference>
<keyword evidence="5" id="KW-0472">Membrane</keyword>
<evidence type="ECO:0000256" key="5">
    <source>
        <dbReference type="SAM" id="Phobius"/>
    </source>
</evidence>
<dbReference type="PANTHER" id="PTHR13194">
    <property type="entry name" value="COMPLEX I INTERMEDIATE-ASSOCIATED PROTEIN 30"/>
    <property type="match status" value="1"/>
</dbReference>
<feature type="transmembrane region" description="Helical" evidence="5">
    <location>
        <begin position="190"/>
        <end position="209"/>
    </location>
</feature>
<organism evidence="8 9">
    <name type="scientific">Steinernema glaseri</name>
    <dbReference type="NCBI Taxonomy" id="37863"/>
    <lineage>
        <taxon>Eukaryota</taxon>
        <taxon>Metazoa</taxon>
        <taxon>Ecdysozoa</taxon>
        <taxon>Nematoda</taxon>
        <taxon>Chromadorea</taxon>
        <taxon>Rhabditida</taxon>
        <taxon>Tylenchina</taxon>
        <taxon>Panagrolaimomorpha</taxon>
        <taxon>Strongyloidoidea</taxon>
        <taxon>Steinernematidae</taxon>
        <taxon>Steinernema</taxon>
    </lineage>
</organism>
<dbReference type="GO" id="GO:0005739">
    <property type="term" value="C:mitochondrion"/>
    <property type="evidence" value="ECO:0007669"/>
    <property type="project" value="UniProtKB-SubCell"/>
</dbReference>
<dbReference type="SUPFAM" id="SSF49785">
    <property type="entry name" value="Galactose-binding domain-like"/>
    <property type="match status" value="1"/>
</dbReference>
<comment type="similarity">
    <text evidence="2">Belongs to the CIA30 family.</text>
</comment>
<feature type="domain" description="NADH:ubiquinone oxidoreductase intermediate-associated protein 30" evidence="7">
    <location>
        <begin position="34"/>
        <end position="182"/>
    </location>
</feature>
<dbReference type="AlphaFoldDB" id="A0A1I7YH49"/>
<keyword evidence="5" id="KW-1133">Transmembrane helix</keyword>
<name>A0A1I7YH49_9BILA</name>
<feature type="chain" id="PRO_5009312239" evidence="6">
    <location>
        <begin position="19"/>
        <end position="548"/>
    </location>
</feature>
<dbReference type="GO" id="GO:0006120">
    <property type="term" value="P:mitochondrial electron transport, NADH to ubiquinone"/>
    <property type="evidence" value="ECO:0007669"/>
    <property type="project" value="TreeGrafter"/>
</dbReference>
<feature type="transmembrane region" description="Helical" evidence="5">
    <location>
        <begin position="525"/>
        <end position="544"/>
    </location>
</feature>
<keyword evidence="6" id="KW-0732">Signal</keyword>
<feature type="transmembrane region" description="Helical" evidence="5">
    <location>
        <begin position="244"/>
        <end position="267"/>
    </location>
</feature>
<proteinExistence type="inferred from homology"/>
<evidence type="ECO:0000313" key="8">
    <source>
        <dbReference type="Proteomes" id="UP000095287"/>
    </source>
</evidence>
<comment type="subcellular location">
    <subcellularLocation>
        <location evidence="1">Mitochondrion</location>
    </subcellularLocation>
</comment>
<sequence length="548" mass="62831">MANIGIIDCIFLLASVQASLMTLAESDLIPLLKESMKIWHTGCDSDWNEGYSKCELVRSDRNTAIFKGYLNGALIRDGKVERAGWAAMKSEDRMSFNRKKYLARWTSFSHLLIKCRGDGRSYKVMLYTPGAIDITWGDSFAYPLHTHGGPYWQYEKIPFSRFLHTVAGRIQDGQYRINQQNLRYGFTDRIFKTLTIGVWISVLLVLSIFHRYGLSLVYEYNDSAFSLEYNSYKESREVAAVYDVYYYADLSTVVSSFLCYVVVALAVVVQKFRFRSNFKLESHEIRIFAQGLMTFLPGAIYWTLSMIARFQFSTAPVSVNILFSIIPRLVPVLNLLGYLIFNTSAQVMNHTRSIGLIIASVTIVLAALVLPIYIYIVKLFFEKSRLKKYSAFWIMANIGIIDCMFLVAILEACIMTLTQSTVAGVLFETCSSIHIVYEWVLHYLELVLALNRVVMILNIRIKHVDVIFKTLTVCVWITVPVILFLFAHFDLTMEYLYDDNSFIINFWKAGRIGRSIYTVDYYADFSAVIATFCCYLIILVAVILEVSF</sequence>
<reference evidence="9" key="1">
    <citation type="submission" date="2016-11" db="UniProtKB">
        <authorList>
            <consortium name="WormBaseParasite"/>
        </authorList>
    </citation>
    <scope>IDENTIFICATION</scope>
</reference>
<evidence type="ECO:0000256" key="3">
    <source>
        <dbReference type="ARBA" id="ARBA00023128"/>
    </source>
</evidence>
<dbReference type="InterPro" id="IPR008979">
    <property type="entry name" value="Galactose-bd-like_sf"/>
</dbReference>
<dbReference type="GO" id="GO:0032981">
    <property type="term" value="P:mitochondrial respiratory chain complex I assembly"/>
    <property type="evidence" value="ECO:0007669"/>
    <property type="project" value="TreeGrafter"/>
</dbReference>
<evidence type="ECO:0000313" key="9">
    <source>
        <dbReference type="WBParaSite" id="L893_g16286.t1"/>
    </source>
</evidence>
<keyword evidence="3" id="KW-0496">Mitochondrion</keyword>
<evidence type="ECO:0000259" key="7">
    <source>
        <dbReference type="Pfam" id="PF08547"/>
    </source>
</evidence>
<keyword evidence="5" id="KW-0812">Transmembrane</keyword>
<feature type="transmembrane region" description="Helical" evidence="5">
    <location>
        <begin position="389"/>
        <end position="410"/>
    </location>
</feature>
<feature type="signal peptide" evidence="6">
    <location>
        <begin position="1"/>
        <end position="18"/>
    </location>
</feature>
<evidence type="ECO:0000256" key="4">
    <source>
        <dbReference type="ARBA" id="ARBA00023186"/>
    </source>
</evidence>
<feature type="transmembrane region" description="Helical" evidence="5">
    <location>
        <begin position="287"/>
        <end position="308"/>
    </location>
</feature>
<feature type="transmembrane region" description="Helical" evidence="5">
    <location>
        <begin position="466"/>
        <end position="489"/>
    </location>
</feature>
<dbReference type="InterPro" id="IPR013857">
    <property type="entry name" value="NADH-UbQ_OxRdtase-assoc_prot30"/>
</dbReference>
<dbReference type="InterPro" id="IPR039131">
    <property type="entry name" value="NDUFAF1"/>
</dbReference>
<evidence type="ECO:0000256" key="1">
    <source>
        <dbReference type="ARBA" id="ARBA00004173"/>
    </source>
</evidence>
<protein>
    <submittedName>
        <fullName evidence="9">CIA30 domain-containing protein</fullName>
    </submittedName>
</protein>
<keyword evidence="8" id="KW-1185">Reference proteome</keyword>
<dbReference type="WBParaSite" id="L893_g16286.t1">
    <property type="protein sequence ID" value="L893_g16286.t1"/>
    <property type="gene ID" value="L893_g16286"/>
</dbReference>
<feature type="transmembrane region" description="Helical" evidence="5">
    <location>
        <begin position="320"/>
        <end position="341"/>
    </location>
</feature>
<keyword evidence="4" id="KW-0143">Chaperone</keyword>
<dbReference type="Pfam" id="PF08547">
    <property type="entry name" value="CIA30"/>
    <property type="match status" value="1"/>
</dbReference>
<evidence type="ECO:0000256" key="2">
    <source>
        <dbReference type="ARBA" id="ARBA00007884"/>
    </source>
</evidence>
<feature type="transmembrane region" description="Helical" evidence="5">
    <location>
        <begin position="353"/>
        <end position="377"/>
    </location>
</feature>
<accession>A0A1I7YH49</accession>